<dbReference type="VEuPathDB" id="TriTrypDB:LpyrH10_22_0380"/>
<evidence type="ECO:0000313" key="2">
    <source>
        <dbReference type="Proteomes" id="UP000037923"/>
    </source>
</evidence>
<organism evidence="1 2">
    <name type="scientific">Leptomonas pyrrhocoris</name>
    <name type="common">Firebug parasite</name>
    <dbReference type="NCBI Taxonomy" id="157538"/>
    <lineage>
        <taxon>Eukaryota</taxon>
        <taxon>Discoba</taxon>
        <taxon>Euglenozoa</taxon>
        <taxon>Kinetoplastea</taxon>
        <taxon>Metakinetoplastina</taxon>
        <taxon>Trypanosomatida</taxon>
        <taxon>Trypanosomatidae</taxon>
        <taxon>Leishmaniinae</taxon>
        <taxon>Leptomonas</taxon>
    </lineage>
</organism>
<gene>
    <name evidence="1" type="ORF">ABB37_08078</name>
</gene>
<accession>A0A0N0DSP6</accession>
<protein>
    <submittedName>
        <fullName evidence="1">Uncharacterized protein</fullName>
    </submittedName>
</protein>
<dbReference type="RefSeq" id="XP_015654343.1">
    <property type="nucleotide sequence ID" value="XM_015806948.1"/>
</dbReference>
<dbReference type="GeneID" id="26908363"/>
<reference evidence="1 2" key="1">
    <citation type="submission" date="2015-07" db="EMBL/GenBank/DDBJ databases">
        <title>High-quality genome of monoxenous trypanosomatid Leptomonas pyrrhocoris.</title>
        <authorList>
            <person name="Flegontov P."/>
            <person name="Butenko A."/>
            <person name="Firsov S."/>
            <person name="Vlcek C."/>
            <person name="Logacheva M.D."/>
            <person name="Field M."/>
            <person name="Filatov D."/>
            <person name="Flegontova O."/>
            <person name="Gerasimov E."/>
            <person name="Jackson A.P."/>
            <person name="Kelly S."/>
            <person name="Opperdoes F."/>
            <person name="O'Reilly A."/>
            <person name="Votypka J."/>
            <person name="Yurchenko V."/>
            <person name="Lukes J."/>
        </authorList>
    </citation>
    <scope>NUCLEOTIDE SEQUENCE [LARGE SCALE GENOMIC DNA]</scope>
    <source>
        <strain evidence="1">H10</strain>
    </source>
</reference>
<comment type="caution">
    <text evidence="1">The sequence shown here is derived from an EMBL/GenBank/DDBJ whole genome shotgun (WGS) entry which is preliminary data.</text>
</comment>
<sequence>MLVQLRSCAPVRTHPLSVRHAIHLGCLLYRSHVCSAQEHAEDGTEAFKEVLMLAEAMRHRRSNNCSKKGNEEDIGLTRLWQRALTSYHDSAAAAQDGVLFLLTHNIAVHGGAPLIPLRAAEEDAFVQVAVAAQQAQSHAELGGTVAVGEAVLASMRLRGSSGAYFNHVLLTQQWDTSLCEGQSAVMQTVKAVEGGDATLAPARAALRWRTFLGSRQDRQPHAGVGADAAFNVATTLQPTPLQWILYTLRRQLIVAVANTAQVMLTGQRLHLDGTSSSSFSLSSNPPTPPLSVSCLRAHATSCVKAQALLRGLIRWHCPYPVPLPLLHHHNSRNGKVIASATDVVQQDAAEELLWCLRLMAKLHFRAAALYGAAGDVSRQQEQLRRWQDQLQRWNSRRAAHLPEGREETSRGDTAVSWSTSVEDVAGHVEAAAWAVFAKEASTGLPVAR</sequence>
<proteinExistence type="predicted"/>
<evidence type="ECO:0000313" key="1">
    <source>
        <dbReference type="EMBL" id="KPA75904.1"/>
    </source>
</evidence>
<dbReference type="EMBL" id="LGTL01000022">
    <property type="protein sequence ID" value="KPA75904.1"/>
    <property type="molecule type" value="Genomic_DNA"/>
</dbReference>
<dbReference type="AlphaFoldDB" id="A0A0N0DSP6"/>
<dbReference type="OrthoDB" id="261895at2759"/>
<name>A0A0N0DSP6_LEPPY</name>
<keyword evidence="2" id="KW-1185">Reference proteome</keyword>
<dbReference type="Proteomes" id="UP000037923">
    <property type="component" value="Unassembled WGS sequence"/>
</dbReference>